<accession>A0ABQ0IIT5</accession>
<sequence>MGSRGYAGRRRGVPSECTDTECTWYAENGRYHHLMAPASDPSEQNPVVAIENQDRAVGKLFAVLLAGEFSAFHRLIEESAMAPDVPSKIAIARMAASEVEHFDRLAERVEAMTGLTAAEAVERYRSVFDQYHRATTPKTWYEALVKAYVGDGLAADFYVELADTLPTDSRSVVAEVMAETANSQFAREQVRSAVERDPSLKSPLVLWGRRLLGEAITHAQWVLAAEEEVTDLLFSGASSLSGIATFFDAVAVKHAERMADLGLA</sequence>
<organism evidence="2 3">
    <name type="scientific">Gordonia paraffinivorans NBRC 108238</name>
    <dbReference type="NCBI Taxonomy" id="1223543"/>
    <lineage>
        <taxon>Bacteria</taxon>
        <taxon>Bacillati</taxon>
        <taxon>Actinomycetota</taxon>
        <taxon>Actinomycetes</taxon>
        <taxon>Mycobacteriales</taxon>
        <taxon>Gordoniaceae</taxon>
        <taxon>Gordonia</taxon>
    </lineage>
</organism>
<evidence type="ECO:0000259" key="1">
    <source>
        <dbReference type="Pfam" id="PF13794"/>
    </source>
</evidence>
<evidence type="ECO:0000313" key="2">
    <source>
        <dbReference type="EMBL" id="GAC83497.1"/>
    </source>
</evidence>
<reference evidence="2 3" key="1">
    <citation type="submission" date="2013-02" db="EMBL/GenBank/DDBJ databases">
        <title>Whole genome shotgun sequence of Gordonia paraffinivorans NBRC 108238.</title>
        <authorList>
            <person name="Isaki-Nakamura S."/>
            <person name="Hosoyama A."/>
            <person name="Tsuchikane K."/>
            <person name="Ando Y."/>
            <person name="Baba S."/>
            <person name="Ohji S."/>
            <person name="Hamada M."/>
            <person name="Tamura T."/>
            <person name="Yamazoe A."/>
            <person name="Yamazaki S."/>
            <person name="Fujita N."/>
        </authorList>
    </citation>
    <scope>NUCLEOTIDE SEQUENCE [LARGE SCALE GENOMIC DNA]</scope>
    <source>
        <strain evidence="2 3">NBRC 108238</strain>
    </source>
</reference>
<dbReference type="CDD" id="cd00657">
    <property type="entry name" value="Ferritin_like"/>
    <property type="match status" value="1"/>
</dbReference>
<dbReference type="Proteomes" id="UP000035021">
    <property type="component" value="Unassembled WGS sequence"/>
</dbReference>
<protein>
    <recommendedName>
        <fullName evidence="1">Ferritin-like domain-containing protein</fullName>
    </recommendedName>
</protein>
<gene>
    <name evidence="2" type="ORF">GP2_012_01040</name>
</gene>
<proteinExistence type="predicted"/>
<dbReference type="Gene3D" id="1.20.1260.10">
    <property type="match status" value="1"/>
</dbReference>
<dbReference type="InterPro" id="IPR012347">
    <property type="entry name" value="Ferritin-like"/>
</dbReference>
<comment type="caution">
    <text evidence="2">The sequence shown here is derived from an EMBL/GenBank/DDBJ whole genome shotgun (WGS) entry which is preliminary data.</text>
</comment>
<dbReference type="EMBL" id="BAOQ01000012">
    <property type="protein sequence ID" value="GAC83497.1"/>
    <property type="molecule type" value="Genomic_DNA"/>
</dbReference>
<keyword evidence="3" id="KW-1185">Reference proteome</keyword>
<name>A0ABQ0IIT5_9ACTN</name>
<dbReference type="InterPro" id="IPR009078">
    <property type="entry name" value="Ferritin-like_SF"/>
</dbReference>
<feature type="domain" description="Ferritin-like" evidence="1">
    <location>
        <begin position="54"/>
        <end position="234"/>
    </location>
</feature>
<evidence type="ECO:0000313" key="3">
    <source>
        <dbReference type="Proteomes" id="UP000035021"/>
    </source>
</evidence>
<dbReference type="Pfam" id="PF13794">
    <property type="entry name" value="MiaE_2"/>
    <property type="match status" value="1"/>
</dbReference>
<dbReference type="SUPFAM" id="SSF47240">
    <property type="entry name" value="Ferritin-like"/>
    <property type="match status" value="1"/>
</dbReference>
<dbReference type="InterPro" id="IPR059125">
    <property type="entry name" value="Ferritin_actino"/>
</dbReference>